<keyword evidence="2 6" id="KW-0349">Heme</keyword>
<dbReference type="InterPro" id="IPR036280">
    <property type="entry name" value="Multihaem_cyt_sf"/>
</dbReference>
<comment type="cofactor">
    <cofactor evidence="6">
        <name>heme c</name>
        <dbReference type="ChEBI" id="CHEBI:61717"/>
    </cofactor>
    <text evidence="6">Binds 4 heme c groups covalently per monomer.</text>
</comment>
<feature type="binding site" description="covalent" evidence="6">
    <location>
        <position position="64"/>
    </location>
    <ligand>
        <name>heme c</name>
        <dbReference type="ChEBI" id="CHEBI:61717"/>
        <label>1</label>
    </ligand>
</feature>
<dbReference type="InterPro" id="IPR054899">
    <property type="entry name" value="c3_cytochr_TmcA"/>
</dbReference>
<dbReference type="Proteomes" id="UP000603545">
    <property type="component" value="Unassembled WGS sequence"/>
</dbReference>
<organism evidence="8 9">
    <name type="scientific">Candidatus Desulfaltia bathyphila</name>
    <dbReference type="NCBI Taxonomy" id="2841697"/>
    <lineage>
        <taxon>Bacteria</taxon>
        <taxon>Pseudomonadati</taxon>
        <taxon>Thermodesulfobacteriota</taxon>
        <taxon>Desulfobacteria</taxon>
        <taxon>Desulfobacterales</taxon>
        <taxon>Desulfobacterales incertae sedis</taxon>
        <taxon>Candidatus Desulfaltia</taxon>
    </lineage>
</organism>
<keyword evidence="3 6" id="KW-0479">Metal-binding</keyword>
<evidence type="ECO:0000256" key="5">
    <source>
        <dbReference type="ARBA" id="ARBA00023004"/>
    </source>
</evidence>
<dbReference type="PRINTS" id="PR00609">
    <property type="entry name" value="CYTOCHROMEC3"/>
</dbReference>
<feature type="binding site" description="axial binding residue" evidence="6">
    <location>
        <position position="61"/>
    </location>
    <ligand>
        <name>heme c</name>
        <dbReference type="ChEBI" id="CHEBI:61717"/>
        <label>1</label>
    </ligand>
    <ligandPart>
        <name>Fe</name>
        <dbReference type="ChEBI" id="CHEBI:18248"/>
    </ligandPart>
</feature>
<evidence type="ECO:0000256" key="6">
    <source>
        <dbReference type="PIRSR" id="PIRSR602322-1"/>
    </source>
</evidence>
<dbReference type="InterPro" id="IPR020942">
    <property type="entry name" value="Cyt_c_III_dom"/>
</dbReference>
<dbReference type="GO" id="GO:0020037">
    <property type="term" value="F:heme binding"/>
    <property type="evidence" value="ECO:0007669"/>
    <property type="project" value="InterPro"/>
</dbReference>
<feature type="domain" description="Class III cytochrome C" evidence="7">
    <location>
        <begin position="42"/>
        <end position="123"/>
    </location>
</feature>
<keyword evidence="4" id="KW-0249">Electron transport</keyword>
<name>A0A8J6N7A3_9BACT</name>
<feature type="binding site" description="axial binding residue" evidence="6">
    <location>
        <position position="109"/>
    </location>
    <ligand>
        <name>heme c</name>
        <dbReference type="ChEBI" id="CHEBI:61717"/>
        <label>1</label>
    </ligand>
    <ligandPart>
        <name>Fe</name>
        <dbReference type="ChEBI" id="CHEBI:18248"/>
    </ligandPart>
</feature>
<evidence type="ECO:0000256" key="4">
    <source>
        <dbReference type="ARBA" id="ARBA00022982"/>
    </source>
</evidence>
<accession>A0A8J6N7A3</accession>
<dbReference type="AlphaFoldDB" id="A0A8J6N7A3"/>
<feature type="binding site" description="axial binding residue" evidence="6">
    <location>
        <position position="65"/>
    </location>
    <ligand>
        <name>heme c</name>
        <dbReference type="ChEBI" id="CHEBI:61717"/>
        <label>1</label>
    </ligand>
    <ligandPart>
        <name>Fe</name>
        <dbReference type="ChEBI" id="CHEBI:18248"/>
    </ligandPart>
</feature>
<feature type="binding site" description="axial binding residue" evidence="6">
    <location>
        <position position="53"/>
    </location>
    <ligand>
        <name>heme c</name>
        <dbReference type="ChEBI" id="CHEBI:61717"/>
        <label>1</label>
    </ligand>
    <ligandPart>
        <name>Fe</name>
        <dbReference type="ChEBI" id="CHEBI:18248"/>
    </ligandPart>
</feature>
<feature type="binding site" description="axial binding residue" evidence="6">
    <location>
        <position position="106"/>
    </location>
    <ligand>
        <name>heme c</name>
        <dbReference type="ChEBI" id="CHEBI:61717"/>
        <label>1</label>
    </ligand>
    <ligandPart>
        <name>Fe</name>
        <dbReference type="ChEBI" id="CHEBI:18248"/>
    </ligandPart>
</feature>
<proteinExistence type="predicted"/>
<protein>
    <submittedName>
        <fullName evidence="8">Cytochrome c3 family protein</fullName>
    </submittedName>
</protein>
<comment type="caution">
    <text evidence="8">The sequence shown here is derived from an EMBL/GenBank/DDBJ whole genome shotgun (WGS) entry which is preliminary data.</text>
</comment>
<feature type="binding site" description="axial binding residue" evidence="6">
    <location>
        <position position="119"/>
    </location>
    <ligand>
        <name>heme c</name>
        <dbReference type="ChEBI" id="CHEBI:61717"/>
        <label>1</label>
    </ligand>
    <ligandPart>
        <name>Fe</name>
        <dbReference type="ChEBI" id="CHEBI:18248"/>
    </ligandPart>
</feature>
<feature type="binding site" description="axial binding residue" evidence="6">
    <location>
        <position position="50"/>
    </location>
    <ligand>
        <name>heme c</name>
        <dbReference type="ChEBI" id="CHEBI:61717"/>
        <label>1</label>
    </ligand>
    <ligandPart>
        <name>Fe</name>
        <dbReference type="ChEBI" id="CHEBI:18248"/>
    </ligandPart>
</feature>
<dbReference type="Pfam" id="PF02085">
    <property type="entry name" value="Cytochrom_CIII"/>
    <property type="match status" value="1"/>
</dbReference>
<dbReference type="CDD" id="cd08168">
    <property type="entry name" value="Cytochrom_C3"/>
    <property type="match status" value="1"/>
</dbReference>
<sequence>MKKNNTALFISIAGLAFLFILGVAYAQDDITLLEHDAFIERERPGAVFSHTLHTDEAEIDCLACHHIYENGENVWDDSSESECAACHKLEADGKMMPLMKAFHENCKGCHEKEKGPLTCGECHPR</sequence>
<dbReference type="NCBIfam" id="NF045722">
    <property type="entry name" value="c3_cytochr_TmcA"/>
    <property type="match status" value="1"/>
</dbReference>
<feature type="binding site" description="axial binding residue" evidence="6">
    <location>
        <position position="123"/>
    </location>
    <ligand>
        <name>heme c</name>
        <dbReference type="ChEBI" id="CHEBI:61717"/>
        <label>1</label>
    </ligand>
    <ligandPart>
        <name>Fe</name>
        <dbReference type="ChEBI" id="CHEBI:18248"/>
    </ligandPart>
</feature>
<dbReference type="GO" id="GO:0009055">
    <property type="term" value="F:electron transfer activity"/>
    <property type="evidence" value="ECO:0007669"/>
    <property type="project" value="InterPro"/>
</dbReference>
<evidence type="ECO:0000313" key="9">
    <source>
        <dbReference type="Proteomes" id="UP000603545"/>
    </source>
</evidence>
<reference evidence="8 9" key="1">
    <citation type="submission" date="2020-08" db="EMBL/GenBank/DDBJ databases">
        <title>Bridging the membrane lipid divide: bacteria of the FCB group superphylum have the potential to synthesize archaeal ether lipids.</title>
        <authorList>
            <person name="Villanueva L."/>
            <person name="Von Meijenfeldt F.A.B."/>
            <person name="Westbye A.B."/>
            <person name="Yadav S."/>
            <person name="Hopmans E.C."/>
            <person name="Dutilh B.E."/>
            <person name="Sinninghe Damste J.S."/>
        </authorList>
    </citation>
    <scope>NUCLEOTIDE SEQUENCE [LARGE SCALE GENOMIC DNA]</scope>
    <source>
        <strain evidence="8">NIOZ-UU82</strain>
    </source>
</reference>
<keyword evidence="1" id="KW-0813">Transport</keyword>
<evidence type="ECO:0000313" key="8">
    <source>
        <dbReference type="EMBL" id="MBC8199187.1"/>
    </source>
</evidence>
<feature type="binding site" description="axial binding residue" evidence="6">
    <location>
        <position position="110"/>
    </location>
    <ligand>
        <name>heme c</name>
        <dbReference type="ChEBI" id="CHEBI:61717"/>
        <label>1</label>
    </ligand>
    <ligandPart>
        <name>Fe</name>
        <dbReference type="ChEBI" id="CHEBI:18248"/>
    </ligandPart>
</feature>
<dbReference type="Gene3D" id="3.90.10.10">
    <property type="entry name" value="Cytochrome C3"/>
    <property type="match status" value="1"/>
</dbReference>
<dbReference type="EMBL" id="JACNLL010000038">
    <property type="protein sequence ID" value="MBC8199187.1"/>
    <property type="molecule type" value="Genomic_DNA"/>
</dbReference>
<keyword evidence="5 6" id="KW-0408">Iron</keyword>
<feature type="binding site" description="axial binding residue" evidence="6">
    <location>
        <position position="122"/>
    </location>
    <ligand>
        <name>heme c</name>
        <dbReference type="ChEBI" id="CHEBI:61717"/>
        <label>1</label>
    </ligand>
    <ligandPart>
        <name>Fe</name>
        <dbReference type="ChEBI" id="CHEBI:18248"/>
    </ligandPart>
</feature>
<dbReference type="InterPro" id="IPR002322">
    <property type="entry name" value="Cyt_c_III"/>
</dbReference>
<gene>
    <name evidence="8" type="ORF">H8E80_03955</name>
</gene>
<evidence type="ECO:0000259" key="7">
    <source>
        <dbReference type="Pfam" id="PF02085"/>
    </source>
</evidence>
<feature type="binding site" description="axial binding residue" evidence="6">
    <location>
        <position position="66"/>
    </location>
    <ligand>
        <name>heme c</name>
        <dbReference type="ChEBI" id="CHEBI:61717"/>
        <label>1</label>
    </ligand>
    <ligandPart>
        <name>Fe</name>
        <dbReference type="ChEBI" id="CHEBI:18248"/>
    </ligandPart>
</feature>
<evidence type="ECO:0000256" key="3">
    <source>
        <dbReference type="ARBA" id="ARBA00022723"/>
    </source>
</evidence>
<evidence type="ECO:0000256" key="1">
    <source>
        <dbReference type="ARBA" id="ARBA00022448"/>
    </source>
</evidence>
<dbReference type="GO" id="GO:0046872">
    <property type="term" value="F:metal ion binding"/>
    <property type="evidence" value="ECO:0007669"/>
    <property type="project" value="UniProtKB-KW"/>
</dbReference>
<evidence type="ECO:0000256" key="2">
    <source>
        <dbReference type="ARBA" id="ARBA00022617"/>
    </source>
</evidence>
<dbReference type="SUPFAM" id="SSF48695">
    <property type="entry name" value="Multiheme cytochromes"/>
    <property type="match status" value="1"/>
</dbReference>